<dbReference type="RefSeq" id="WP_389363543.1">
    <property type="nucleotide sequence ID" value="NZ_JBIACK010000014.1"/>
</dbReference>
<proteinExistence type="inferred from homology"/>
<dbReference type="Gene3D" id="1.10.287.3610">
    <property type="match status" value="1"/>
</dbReference>
<keyword evidence="10 15" id="KW-1133">Transmembrane helix</keyword>
<reference evidence="16 17" key="1">
    <citation type="submission" date="2024-08" db="EMBL/GenBank/DDBJ databases">
        <title>Two novel Cytobacillus novel species.</title>
        <authorList>
            <person name="Liu G."/>
        </authorList>
    </citation>
    <scope>NUCLEOTIDE SEQUENCE [LARGE SCALE GENOMIC DNA]</scope>
    <source>
        <strain evidence="16 17">FJAT-54145</strain>
    </source>
</reference>
<dbReference type="PANTHER" id="PTHR34299">
    <property type="entry name" value="DIACYLGLYCEROL KINASE"/>
    <property type="match status" value="1"/>
</dbReference>
<dbReference type="PROSITE" id="PS01069">
    <property type="entry name" value="DAGK_PROKAR"/>
    <property type="match status" value="1"/>
</dbReference>
<dbReference type="CDD" id="cd14265">
    <property type="entry name" value="UDPK_IM_like"/>
    <property type="match status" value="1"/>
</dbReference>
<evidence type="ECO:0000256" key="4">
    <source>
        <dbReference type="ARBA" id="ARBA00022516"/>
    </source>
</evidence>
<keyword evidence="13" id="KW-0594">Phospholipid biosynthesis</keyword>
<keyword evidence="14" id="KW-1208">Phospholipid metabolism</keyword>
<evidence type="ECO:0000313" key="17">
    <source>
        <dbReference type="Proteomes" id="UP001601059"/>
    </source>
</evidence>
<feature type="transmembrane region" description="Helical" evidence="15">
    <location>
        <begin position="101"/>
        <end position="122"/>
    </location>
</feature>
<keyword evidence="4" id="KW-0444">Lipid biosynthesis</keyword>
<comment type="similarity">
    <text evidence="2">Belongs to the bacterial diacylglycerol kinase family.</text>
</comment>
<feature type="transmembrane region" description="Helical" evidence="15">
    <location>
        <begin position="60"/>
        <end position="80"/>
    </location>
</feature>
<evidence type="ECO:0000256" key="6">
    <source>
        <dbReference type="ARBA" id="ARBA00022692"/>
    </source>
</evidence>
<evidence type="ECO:0000256" key="11">
    <source>
        <dbReference type="ARBA" id="ARBA00023098"/>
    </source>
</evidence>
<dbReference type="EMBL" id="JBIACK010000014">
    <property type="protein sequence ID" value="MFE8703205.1"/>
    <property type="molecule type" value="Genomic_DNA"/>
</dbReference>
<dbReference type="Pfam" id="PF01219">
    <property type="entry name" value="DAGK_prokar"/>
    <property type="match status" value="1"/>
</dbReference>
<name>A0ABW6KJ01_9BACI</name>
<keyword evidence="6 15" id="KW-0812">Transmembrane</keyword>
<evidence type="ECO:0000256" key="3">
    <source>
        <dbReference type="ARBA" id="ARBA00022475"/>
    </source>
</evidence>
<dbReference type="InterPro" id="IPR036945">
    <property type="entry name" value="DAGK_sf"/>
</dbReference>
<evidence type="ECO:0000256" key="14">
    <source>
        <dbReference type="ARBA" id="ARBA00023264"/>
    </source>
</evidence>
<keyword evidence="7" id="KW-0547">Nucleotide-binding</keyword>
<evidence type="ECO:0000256" key="5">
    <source>
        <dbReference type="ARBA" id="ARBA00022679"/>
    </source>
</evidence>
<evidence type="ECO:0000256" key="15">
    <source>
        <dbReference type="SAM" id="Phobius"/>
    </source>
</evidence>
<dbReference type="Proteomes" id="UP001601059">
    <property type="component" value="Unassembled WGS sequence"/>
</dbReference>
<evidence type="ECO:0000256" key="9">
    <source>
        <dbReference type="ARBA" id="ARBA00022840"/>
    </source>
</evidence>
<dbReference type="PANTHER" id="PTHR34299:SF1">
    <property type="entry name" value="DIACYLGLYCEROL KINASE"/>
    <property type="match status" value="1"/>
</dbReference>
<keyword evidence="3" id="KW-1003">Cell membrane</keyword>
<sequence>MNSDYKDNRPFLKSVFRSFKYAIQGIIHAAKRERNLQIHFVISIMVISLGIFLNLSHVEWIFIVLAIGGMLSLELLNTAIERVVDLVTTEYHPLAKQAKDAAAGAVFIYAILSVIVGVIIFLPKILTLL</sequence>
<comment type="subcellular location">
    <subcellularLocation>
        <location evidence="1">Cell membrane</location>
        <topology evidence="1">Multi-pass membrane protein</topology>
    </subcellularLocation>
</comment>
<protein>
    <submittedName>
        <fullName evidence="16">Diacylglycerol kinase family protein</fullName>
        <ecNumber evidence="16">2.7.1.-</ecNumber>
    </submittedName>
</protein>
<dbReference type="InterPro" id="IPR033717">
    <property type="entry name" value="UDPK"/>
</dbReference>
<comment type="caution">
    <text evidence="16">The sequence shown here is derived from an EMBL/GenBank/DDBJ whole genome shotgun (WGS) entry which is preliminary data.</text>
</comment>
<feature type="transmembrane region" description="Helical" evidence="15">
    <location>
        <begin position="36"/>
        <end position="54"/>
    </location>
</feature>
<evidence type="ECO:0000256" key="12">
    <source>
        <dbReference type="ARBA" id="ARBA00023136"/>
    </source>
</evidence>
<organism evidence="16 17">
    <name type="scientific">Cytobacillus spartinae</name>
    <dbReference type="NCBI Taxonomy" id="3299023"/>
    <lineage>
        <taxon>Bacteria</taxon>
        <taxon>Bacillati</taxon>
        <taxon>Bacillota</taxon>
        <taxon>Bacilli</taxon>
        <taxon>Bacillales</taxon>
        <taxon>Bacillaceae</taxon>
        <taxon>Cytobacillus</taxon>
    </lineage>
</organism>
<evidence type="ECO:0000256" key="7">
    <source>
        <dbReference type="ARBA" id="ARBA00022741"/>
    </source>
</evidence>
<evidence type="ECO:0000256" key="8">
    <source>
        <dbReference type="ARBA" id="ARBA00022777"/>
    </source>
</evidence>
<dbReference type="InterPro" id="IPR000829">
    <property type="entry name" value="DAGK"/>
</dbReference>
<keyword evidence="8 16" id="KW-0418">Kinase</keyword>
<keyword evidence="12 15" id="KW-0472">Membrane</keyword>
<evidence type="ECO:0000256" key="2">
    <source>
        <dbReference type="ARBA" id="ARBA00005967"/>
    </source>
</evidence>
<evidence type="ECO:0000313" key="16">
    <source>
        <dbReference type="EMBL" id="MFE8703205.1"/>
    </source>
</evidence>
<keyword evidence="5 16" id="KW-0808">Transferase</keyword>
<keyword evidence="11" id="KW-0443">Lipid metabolism</keyword>
<evidence type="ECO:0000256" key="13">
    <source>
        <dbReference type="ARBA" id="ARBA00023209"/>
    </source>
</evidence>
<keyword evidence="17" id="KW-1185">Reference proteome</keyword>
<gene>
    <name evidence="16" type="ORF">ACFYKX_21740</name>
</gene>
<evidence type="ECO:0000256" key="10">
    <source>
        <dbReference type="ARBA" id="ARBA00022989"/>
    </source>
</evidence>
<keyword evidence="9" id="KW-0067">ATP-binding</keyword>
<dbReference type="EC" id="2.7.1.-" evidence="16"/>
<accession>A0ABW6KJ01</accession>
<dbReference type="GO" id="GO:0016301">
    <property type="term" value="F:kinase activity"/>
    <property type="evidence" value="ECO:0007669"/>
    <property type="project" value="UniProtKB-KW"/>
</dbReference>
<evidence type="ECO:0000256" key="1">
    <source>
        <dbReference type="ARBA" id="ARBA00004651"/>
    </source>
</evidence>